<comment type="similarity">
    <text evidence="1 4">Belongs to the glycosyl hydrolase 35 family.</text>
</comment>
<dbReference type="RefSeq" id="WP_258335404.1">
    <property type="nucleotide sequence ID" value="NZ_JANRHJ010000003.1"/>
</dbReference>
<evidence type="ECO:0000313" key="8">
    <source>
        <dbReference type="EMBL" id="MCR8873053.1"/>
    </source>
</evidence>
<dbReference type="PANTHER" id="PTHR23421">
    <property type="entry name" value="BETA-GALACTOSIDASE RELATED"/>
    <property type="match status" value="1"/>
</dbReference>
<dbReference type="Pfam" id="PF01301">
    <property type="entry name" value="Glyco_hydro_35"/>
    <property type="match status" value="1"/>
</dbReference>
<sequence length="821" mass="92898">MKKIILFMIAVTSVFRLFAVETIPAKEFSNPDRIRYDGSCMTIDGKDVFIYSAAFHYFRCPEELWRDRFQKIKEAGFNTVETYVPWNWHEREMPAGLSDTTKFDFSDIKRWLKMAQDEFGFYTIVRPGPFICAEFSGGAYPRWLAKFRPQGYQGLWLRSADPTHVRWCVHWFDAVCKALADEQLTRKPKGGKGIILIQIENEYNAHGCENKSYFLKELYRSVRRNGFDIPVFTCLTGECRGSSDKELSQVFDCDNYYVGQSDAPSCAHRMVSLKSSQPDAPGFVTELQGGWFSLVTGTLSEEHYSDARHFKAIGLMSMLGGCTGINYYMFAGGTHFSGWGARGMTTSYDYNAAIHESGAVGDKYLAAKGLGEFLHKYESQLVRSTGGPCKIEGVPESVFGGVRMAKDGTLFVFLHNTDTGKLCKGKATLLPGKIQSPRQAMYNIDQNGNKVLMQVDESQKGDSLAVSPIQVTYELGPLDTKVLVIPVKKNPEKGVWWPKKQSAIGRPSRLPAPVRIASVKRREDSTEKAQWIPLSRLVSLPDLGINDFRYSLYRAKVNLSRQQVENEKYLLFNMFTRDIVSVQVNGKNVVRLFPDKADAQTWTTRNCFDRIRPDEYDNRFDVSGTLQEGENEILVVYENLGHAHGYVPMEELSGIREAGLSVSETALSHPLEWEYAADAAGVTEGWILPRFDDGDWSVVPLDIRSEIPRKGNGIQPVAEQDGLLTWYRIEFTLPSQNPSVWIPWLMRINASGNGFMWLNGHNIGRHWEAGPQREFYLPECWLNFGKDKKNVLVLGLRQTVNGAVIKSMEIAPYRDAAEMKE</sequence>
<protein>
    <submittedName>
        <fullName evidence="8">Beta-galactosidase</fullName>
        <ecNumber evidence="8">3.2.1.23</ecNumber>
    </submittedName>
</protein>
<dbReference type="EMBL" id="JANRHJ010000003">
    <property type="protein sequence ID" value="MCR8873053.1"/>
    <property type="molecule type" value="Genomic_DNA"/>
</dbReference>
<evidence type="ECO:0000256" key="5">
    <source>
        <dbReference type="SAM" id="SignalP"/>
    </source>
</evidence>
<dbReference type="InterPro" id="IPR017853">
    <property type="entry name" value="GH"/>
</dbReference>
<feature type="signal peptide" evidence="5">
    <location>
        <begin position="1"/>
        <end position="19"/>
    </location>
</feature>
<reference evidence="8 9" key="1">
    <citation type="submission" date="2022-08" db="EMBL/GenBank/DDBJ databases">
        <authorList>
            <person name="Zeman M."/>
            <person name="Kubasova T."/>
        </authorList>
    </citation>
    <scope>NUCLEOTIDE SEQUENCE [LARGE SCALE GENOMIC DNA]</scope>
    <source>
        <strain evidence="8 9">ET62</strain>
    </source>
</reference>
<dbReference type="AlphaFoldDB" id="A0AAW5N5P2"/>
<evidence type="ECO:0000259" key="7">
    <source>
        <dbReference type="Pfam" id="PF21467"/>
    </source>
</evidence>
<feature type="domain" description="Beta-galactosidase galactose-binding" evidence="7">
    <location>
        <begin position="724"/>
        <end position="785"/>
    </location>
</feature>
<evidence type="ECO:0000256" key="3">
    <source>
        <dbReference type="ARBA" id="ARBA00023295"/>
    </source>
</evidence>
<evidence type="ECO:0000259" key="6">
    <source>
        <dbReference type="Pfam" id="PF01301"/>
    </source>
</evidence>
<gene>
    <name evidence="8" type="ORF">NW209_03275</name>
</gene>
<name>A0AAW5N5P2_9BACT</name>
<dbReference type="InterPro" id="IPR031330">
    <property type="entry name" value="Gly_Hdrlase_35_cat"/>
</dbReference>
<dbReference type="EC" id="3.2.1.23" evidence="8"/>
<dbReference type="PRINTS" id="PR00742">
    <property type="entry name" value="GLHYDRLASE35"/>
</dbReference>
<comment type="caution">
    <text evidence="8">The sequence shown here is derived from an EMBL/GenBank/DDBJ whole genome shotgun (WGS) entry which is preliminary data.</text>
</comment>
<dbReference type="GO" id="GO:0004565">
    <property type="term" value="F:beta-galactosidase activity"/>
    <property type="evidence" value="ECO:0007669"/>
    <property type="project" value="UniProtKB-EC"/>
</dbReference>
<feature type="chain" id="PRO_5043677973" evidence="5">
    <location>
        <begin position="20"/>
        <end position="821"/>
    </location>
</feature>
<dbReference type="Gene3D" id="3.20.20.80">
    <property type="entry name" value="Glycosidases"/>
    <property type="match status" value="1"/>
</dbReference>
<dbReference type="Proteomes" id="UP001204579">
    <property type="component" value="Unassembled WGS sequence"/>
</dbReference>
<evidence type="ECO:0000256" key="2">
    <source>
        <dbReference type="ARBA" id="ARBA00022801"/>
    </source>
</evidence>
<dbReference type="InterPro" id="IPR048913">
    <property type="entry name" value="BetaGal_gal-bd"/>
</dbReference>
<dbReference type="SUPFAM" id="SSF51445">
    <property type="entry name" value="(Trans)glycosidases"/>
    <property type="match status" value="1"/>
</dbReference>
<dbReference type="SUPFAM" id="SSF49785">
    <property type="entry name" value="Galactose-binding domain-like"/>
    <property type="match status" value="1"/>
</dbReference>
<dbReference type="GO" id="GO:0005975">
    <property type="term" value="P:carbohydrate metabolic process"/>
    <property type="evidence" value="ECO:0007669"/>
    <property type="project" value="InterPro"/>
</dbReference>
<evidence type="ECO:0000313" key="9">
    <source>
        <dbReference type="Proteomes" id="UP001204579"/>
    </source>
</evidence>
<organism evidence="8 9">
    <name type="scientific">Phocaeicola barnesiae</name>
    <dbReference type="NCBI Taxonomy" id="376804"/>
    <lineage>
        <taxon>Bacteria</taxon>
        <taxon>Pseudomonadati</taxon>
        <taxon>Bacteroidota</taxon>
        <taxon>Bacteroidia</taxon>
        <taxon>Bacteroidales</taxon>
        <taxon>Bacteroidaceae</taxon>
        <taxon>Phocaeicola</taxon>
    </lineage>
</organism>
<keyword evidence="9" id="KW-1185">Reference proteome</keyword>
<dbReference type="Pfam" id="PF21467">
    <property type="entry name" value="BetaGal_gal-bd"/>
    <property type="match status" value="1"/>
</dbReference>
<dbReference type="Gene3D" id="2.60.120.260">
    <property type="entry name" value="Galactose-binding domain-like"/>
    <property type="match status" value="2"/>
</dbReference>
<dbReference type="InterPro" id="IPR001944">
    <property type="entry name" value="Glycoside_Hdrlase_35"/>
</dbReference>
<keyword evidence="5" id="KW-0732">Signal</keyword>
<keyword evidence="2 8" id="KW-0378">Hydrolase</keyword>
<evidence type="ECO:0000256" key="4">
    <source>
        <dbReference type="RuleBase" id="RU003679"/>
    </source>
</evidence>
<dbReference type="InterPro" id="IPR008979">
    <property type="entry name" value="Galactose-bd-like_sf"/>
</dbReference>
<proteinExistence type="inferred from homology"/>
<accession>A0AAW5N5P2</accession>
<evidence type="ECO:0000256" key="1">
    <source>
        <dbReference type="ARBA" id="ARBA00009809"/>
    </source>
</evidence>
<feature type="domain" description="Glycoside hydrolase 35 catalytic" evidence="6">
    <location>
        <begin position="41"/>
        <end position="371"/>
    </location>
</feature>
<keyword evidence="3 8" id="KW-0326">Glycosidase</keyword>